<organism evidence="4 5">
    <name type="scientific">Boletus edulis BED1</name>
    <dbReference type="NCBI Taxonomy" id="1328754"/>
    <lineage>
        <taxon>Eukaryota</taxon>
        <taxon>Fungi</taxon>
        <taxon>Dikarya</taxon>
        <taxon>Basidiomycota</taxon>
        <taxon>Agaricomycotina</taxon>
        <taxon>Agaricomycetes</taxon>
        <taxon>Agaricomycetidae</taxon>
        <taxon>Boletales</taxon>
        <taxon>Boletineae</taxon>
        <taxon>Boletaceae</taxon>
        <taxon>Boletoideae</taxon>
        <taxon>Boletus</taxon>
    </lineage>
</organism>
<dbReference type="PROSITE" id="PS00455">
    <property type="entry name" value="AMP_BINDING"/>
    <property type="match status" value="1"/>
</dbReference>
<sequence>MVHVSGGPVDYSVPDDLTIPQFFLDSHHPLRPTRKPGIPWLIEDATARPIDLEQLRTRTFGLANALQARFGIKENDVVVLFSPNHVDYPPAIWATHRLGGIVSGANPGYTADEVLHQIQTTGATLVITHPVSLRTAVAAARQAGIPDARVVVFDEVPGSAHVSVEALVREGLRMDRCFLERKLKPGEAKSKIAFLNFSSGTTGKPKAVAISHYAPIVNVIQMALHNKINRDDCAWEDRRYRPGDVATGILPLYHIYGLIVSLHFLIFCGVTLVVVPRFNFTDFLQSISRHKITLLMLVPPQIVLLCKHPATKEYDLSGIRYMICGAAPLSADLMNQIAEVLPNAQIGQGYGMTEASASISMFSTDAKIGVPGGAGRLLPGVVARVVKADGTLAGFNEPGELQVKIPSQALGYWNNEEATRETFLDGWLRTGDEVTINEDKELFIVDRLKEIMKVKGFQVAPAELEACLLNMPEVADACVVAVPHDYSGEVPLAFVVLHAHVAKRVAEHPGEAEKVKAAIIKFVADNKVAYKHLAGGVEFIDAIPKNPSGKLLRRVLRDRVLEMRAKPKAKL</sequence>
<protein>
    <recommendedName>
        <fullName evidence="6">Phenylacetyl-CoA ligase</fullName>
    </recommendedName>
</protein>
<name>A0AAD4BW82_BOLED</name>
<dbReference type="Gene3D" id="3.30.300.30">
    <property type="match status" value="1"/>
</dbReference>
<gene>
    <name evidence="4" type="ORF">L210DRAFT_3645094</name>
</gene>
<proteinExistence type="predicted"/>
<dbReference type="AlphaFoldDB" id="A0AAD4BW82"/>
<evidence type="ECO:0008006" key="6">
    <source>
        <dbReference type="Google" id="ProtNLM"/>
    </source>
</evidence>
<evidence type="ECO:0000313" key="4">
    <source>
        <dbReference type="EMBL" id="KAF8440857.1"/>
    </source>
</evidence>
<dbReference type="PANTHER" id="PTHR24096">
    <property type="entry name" value="LONG-CHAIN-FATTY-ACID--COA LIGASE"/>
    <property type="match status" value="1"/>
</dbReference>
<dbReference type="Proteomes" id="UP001194468">
    <property type="component" value="Unassembled WGS sequence"/>
</dbReference>
<dbReference type="InterPro" id="IPR025110">
    <property type="entry name" value="AMP-bd_C"/>
</dbReference>
<keyword evidence="5" id="KW-1185">Reference proteome</keyword>
<feature type="transmembrane region" description="Helical" evidence="1">
    <location>
        <begin position="253"/>
        <end position="275"/>
    </location>
</feature>
<dbReference type="Pfam" id="PF13193">
    <property type="entry name" value="AMP-binding_C"/>
    <property type="match status" value="1"/>
</dbReference>
<dbReference type="InterPro" id="IPR000873">
    <property type="entry name" value="AMP-dep_synth/lig_dom"/>
</dbReference>
<dbReference type="InterPro" id="IPR020845">
    <property type="entry name" value="AMP-binding_CS"/>
</dbReference>
<evidence type="ECO:0000259" key="2">
    <source>
        <dbReference type="Pfam" id="PF00501"/>
    </source>
</evidence>
<dbReference type="Pfam" id="PF00501">
    <property type="entry name" value="AMP-binding"/>
    <property type="match status" value="1"/>
</dbReference>
<feature type="domain" description="AMP-dependent synthetase/ligase" evidence="2">
    <location>
        <begin position="52"/>
        <end position="413"/>
    </location>
</feature>
<keyword evidence="1" id="KW-1133">Transmembrane helix</keyword>
<dbReference type="CDD" id="cd05911">
    <property type="entry name" value="Firefly_Luc_like"/>
    <property type="match status" value="1"/>
</dbReference>
<dbReference type="InterPro" id="IPR045851">
    <property type="entry name" value="AMP-bd_C_sf"/>
</dbReference>
<dbReference type="SUPFAM" id="SSF56801">
    <property type="entry name" value="Acetyl-CoA synthetase-like"/>
    <property type="match status" value="1"/>
</dbReference>
<accession>A0AAD4BW82</accession>
<feature type="domain" description="AMP-binding enzyme C-terminal" evidence="3">
    <location>
        <begin position="463"/>
        <end position="550"/>
    </location>
</feature>
<dbReference type="PANTHER" id="PTHR24096:SF422">
    <property type="entry name" value="BCDNA.GH02901"/>
    <property type="match status" value="1"/>
</dbReference>
<dbReference type="Gene3D" id="3.40.50.12780">
    <property type="entry name" value="N-terminal domain of ligase-like"/>
    <property type="match status" value="1"/>
</dbReference>
<keyword evidence="1" id="KW-0472">Membrane</keyword>
<reference evidence="4" key="1">
    <citation type="submission" date="2019-10" db="EMBL/GenBank/DDBJ databases">
        <authorList>
            <consortium name="DOE Joint Genome Institute"/>
            <person name="Kuo A."/>
            <person name="Miyauchi S."/>
            <person name="Kiss E."/>
            <person name="Drula E."/>
            <person name="Kohler A."/>
            <person name="Sanchez-Garcia M."/>
            <person name="Andreopoulos B."/>
            <person name="Barry K.W."/>
            <person name="Bonito G."/>
            <person name="Buee M."/>
            <person name="Carver A."/>
            <person name="Chen C."/>
            <person name="Cichocki N."/>
            <person name="Clum A."/>
            <person name="Culley D."/>
            <person name="Crous P.W."/>
            <person name="Fauchery L."/>
            <person name="Girlanda M."/>
            <person name="Hayes R."/>
            <person name="Keri Z."/>
            <person name="LaButti K."/>
            <person name="Lipzen A."/>
            <person name="Lombard V."/>
            <person name="Magnuson J."/>
            <person name="Maillard F."/>
            <person name="Morin E."/>
            <person name="Murat C."/>
            <person name="Nolan M."/>
            <person name="Ohm R."/>
            <person name="Pangilinan J."/>
            <person name="Pereira M."/>
            <person name="Perotto S."/>
            <person name="Peter M."/>
            <person name="Riley R."/>
            <person name="Sitrit Y."/>
            <person name="Stielow B."/>
            <person name="Szollosi G."/>
            <person name="Zifcakova L."/>
            <person name="Stursova M."/>
            <person name="Spatafora J.W."/>
            <person name="Tedersoo L."/>
            <person name="Vaario L.-M."/>
            <person name="Yamada A."/>
            <person name="Yan M."/>
            <person name="Wang P."/>
            <person name="Xu J."/>
            <person name="Bruns T."/>
            <person name="Baldrian P."/>
            <person name="Vilgalys R."/>
            <person name="Henrissat B."/>
            <person name="Grigoriev I.V."/>
            <person name="Hibbett D."/>
            <person name="Nagy L.G."/>
            <person name="Martin F.M."/>
        </authorList>
    </citation>
    <scope>NUCLEOTIDE SEQUENCE</scope>
    <source>
        <strain evidence="4">BED1</strain>
    </source>
</reference>
<evidence type="ECO:0000256" key="1">
    <source>
        <dbReference type="SAM" id="Phobius"/>
    </source>
</evidence>
<keyword evidence="1" id="KW-0812">Transmembrane</keyword>
<evidence type="ECO:0000313" key="5">
    <source>
        <dbReference type="Proteomes" id="UP001194468"/>
    </source>
</evidence>
<comment type="caution">
    <text evidence="4">The sequence shown here is derived from an EMBL/GenBank/DDBJ whole genome shotgun (WGS) entry which is preliminary data.</text>
</comment>
<dbReference type="InterPro" id="IPR042099">
    <property type="entry name" value="ANL_N_sf"/>
</dbReference>
<evidence type="ECO:0000259" key="3">
    <source>
        <dbReference type="Pfam" id="PF13193"/>
    </source>
</evidence>
<dbReference type="GO" id="GO:0016405">
    <property type="term" value="F:CoA-ligase activity"/>
    <property type="evidence" value="ECO:0007669"/>
    <property type="project" value="TreeGrafter"/>
</dbReference>
<dbReference type="EMBL" id="WHUW01000011">
    <property type="protein sequence ID" value="KAF8440857.1"/>
    <property type="molecule type" value="Genomic_DNA"/>
</dbReference>
<reference evidence="4" key="2">
    <citation type="journal article" date="2020" name="Nat. Commun.">
        <title>Large-scale genome sequencing of mycorrhizal fungi provides insights into the early evolution of symbiotic traits.</title>
        <authorList>
            <person name="Miyauchi S."/>
            <person name="Kiss E."/>
            <person name="Kuo A."/>
            <person name="Drula E."/>
            <person name="Kohler A."/>
            <person name="Sanchez-Garcia M."/>
            <person name="Morin E."/>
            <person name="Andreopoulos B."/>
            <person name="Barry K.W."/>
            <person name="Bonito G."/>
            <person name="Buee M."/>
            <person name="Carver A."/>
            <person name="Chen C."/>
            <person name="Cichocki N."/>
            <person name="Clum A."/>
            <person name="Culley D."/>
            <person name="Crous P.W."/>
            <person name="Fauchery L."/>
            <person name="Girlanda M."/>
            <person name="Hayes R.D."/>
            <person name="Keri Z."/>
            <person name="LaButti K."/>
            <person name="Lipzen A."/>
            <person name="Lombard V."/>
            <person name="Magnuson J."/>
            <person name="Maillard F."/>
            <person name="Murat C."/>
            <person name="Nolan M."/>
            <person name="Ohm R.A."/>
            <person name="Pangilinan J."/>
            <person name="Pereira M.F."/>
            <person name="Perotto S."/>
            <person name="Peter M."/>
            <person name="Pfister S."/>
            <person name="Riley R."/>
            <person name="Sitrit Y."/>
            <person name="Stielow J.B."/>
            <person name="Szollosi G."/>
            <person name="Zifcakova L."/>
            <person name="Stursova M."/>
            <person name="Spatafora J.W."/>
            <person name="Tedersoo L."/>
            <person name="Vaario L.M."/>
            <person name="Yamada A."/>
            <person name="Yan M."/>
            <person name="Wang P."/>
            <person name="Xu J."/>
            <person name="Bruns T."/>
            <person name="Baldrian P."/>
            <person name="Vilgalys R."/>
            <person name="Dunand C."/>
            <person name="Henrissat B."/>
            <person name="Grigoriev I.V."/>
            <person name="Hibbett D."/>
            <person name="Nagy L.G."/>
            <person name="Martin F.M."/>
        </authorList>
    </citation>
    <scope>NUCLEOTIDE SEQUENCE</scope>
    <source>
        <strain evidence="4">BED1</strain>
    </source>
</reference>